<evidence type="ECO:0000313" key="9">
    <source>
        <dbReference type="Proteomes" id="UP000788993"/>
    </source>
</evidence>
<reference evidence="8" key="1">
    <citation type="journal article" date="2021" name="Open Biol.">
        <title>Shared evolutionary footprints suggest mitochondrial oxidative damage underlies multiple complex I losses in fungi.</title>
        <authorList>
            <person name="Schikora-Tamarit M.A."/>
            <person name="Marcet-Houben M."/>
            <person name="Nosek J."/>
            <person name="Gabaldon T."/>
        </authorList>
    </citation>
    <scope>NUCLEOTIDE SEQUENCE</scope>
    <source>
        <strain evidence="8">NCAIM Y.01608</strain>
    </source>
</reference>
<feature type="region of interest" description="Disordered" evidence="5">
    <location>
        <begin position="1059"/>
        <end position="1121"/>
    </location>
</feature>
<evidence type="ECO:0000313" key="8">
    <source>
        <dbReference type="EMBL" id="KAH3669892.1"/>
    </source>
</evidence>
<feature type="region of interest" description="Disordered" evidence="5">
    <location>
        <begin position="522"/>
        <end position="565"/>
    </location>
</feature>
<accession>A0A9P8PDK0</accession>
<comment type="subcellular location">
    <subcellularLocation>
        <location evidence="1 3">Nucleus</location>
    </subcellularLocation>
</comment>
<dbReference type="InterPro" id="IPR013136">
    <property type="entry name" value="WSTF_Acf1_Cbp146"/>
</dbReference>
<dbReference type="Pfam" id="PF15613">
    <property type="entry name" value="WSD"/>
    <property type="match status" value="1"/>
</dbReference>
<dbReference type="GO" id="GO:0000781">
    <property type="term" value="C:chromosome, telomeric region"/>
    <property type="evidence" value="ECO:0007669"/>
    <property type="project" value="GOC"/>
</dbReference>
<dbReference type="Pfam" id="PF02791">
    <property type="entry name" value="DDT"/>
    <property type="match status" value="1"/>
</dbReference>
<feature type="coiled-coil region" evidence="4">
    <location>
        <begin position="775"/>
        <end position="802"/>
    </location>
</feature>
<dbReference type="InterPro" id="IPR028941">
    <property type="entry name" value="WHIM2_dom"/>
</dbReference>
<organism evidence="8 9">
    <name type="scientific">Ogataea polymorpha</name>
    <dbReference type="NCBI Taxonomy" id="460523"/>
    <lineage>
        <taxon>Eukaryota</taxon>
        <taxon>Fungi</taxon>
        <taxon>Dikarya</taxon>
        <taxon>Ascomycota</taxon>
        <taxon>Saccharomycotina</taxon>
        <taxon>Pichiomycetes</taxon>
        <taxon>Pichiales</taxon>
        <taxon>Pichiaceae</taxon>
        <taxon>Ogataea</taxon>
    </lineage>
</organism>
<dbReference type="GO" id="GO:0000785">
    <property type="term" value="C:chromatin"/>
    <property type="evidence" value="ECO:0007669"/>
    <property type="project" value="UniProtKB-ARBA"/>
</dbReference>
<feature type="region of interest" description="Disordered" evidence="5">
    <location>
        <begin position="827"/>
        <end position="849"/>
    </location>
</feature>
<proteinExistence type="predicted"/>
<evidence type="ECO:0000256" key="2">
    <source>
        <dbReference type="ARBA" id="ARBA00023242"/>
    </source>
</evidence>
<dbReference type="GO" id="GO:0031509">
    <property type="term" value="P:subtelomeric heterochromatin formation"/>
    <property type="evidence" value="ECO:0007669"/>
    <property type="project" value="TreeGrafter"/>
</dbReference>
<dbReference type="PANTHER" id="PTHR32075">
    <property type="entry name" value="ISWI CHROMATIN-REMODELING COMPLEX SUBUNIT YPL216W-RELATED"/>
    <property type="match status" value="1"/>
</dbReference>
<evidence type="ECO:0000256" key="5">
    <source>
        <dbReference type="SAM" id="MobiDB-lite"/>
    </source>
</evidence>
<dbReference type="Pfam" id="PF10537">
    <property type="entry name" value="WAC_Acf1_DNA_bd"/>
    <property type="match status" value="1"/>
</dbReference>
<evidence type="ECO:0000256" key="4">
    <source>
        <dbReference type="SAM" id="Coils"/>
    </source>
</evidence>
<comment type="caution">
    <text evidence="8">The sequence shown here is derived from an EMBL/GenBank/DDBJ whole genome shotgun (WGS) entry which is preliminary data.</text>
</comment>
<gene>
    <name evidence="8" type="ORF">OGATHE_002704</name>
</gene>
<feature type="domain" description="WAC" evidence="7">
    <location>
        <begin position="3"/>
        <end position="113"/>
    </location>
</feature>
<dbReference type="Gene3D" id="3.40.50.10190">
    <property type="entry name" value="BRCT domain"/>
    <property type="match status" value="1"/>
</dbReference>
<dbReference type="EMBL" id="JAEUBD010000983">
    <property type="protein sequence ID" value="KAH3669892.1"/>
    <property type="molecule type" value="Genomic_DNA"/>
</dbReference>
<evidence type="ECO:0000256" key="3">
    <source>
        <dbReference type="PROSITE-ProRule" id="PRU00475"/>
    </source>
</evidence>
<name>A0A9P8PDK0_9ASCO</name>
<keyword evidence="9" id="KW-1185">Reference proteome</keyword>
<dbReference type="InterPro" id="IPR018501">
    <property type="entry name" value="DDT_dom"/>
</dbReference>
<evidence type="ECO:0000259" key="6">
    <source>
        <dbReference type="PROSITE" id="PS50827"/>
    </source>
</evidence>
<feature type="compositionally biased region" description="Acidic residues" evidence="5">
    <location>
        <begin position="522"/>
        <end position="539"/>
    </location>
</feature>
<feature type="domain" description="DDT" evidence="6">
    <location>
        <begin position="446"/>
        <end position="509"/>
    </location>
</feature>
<feature type="region of interest" description="Disordered" evidence="5">
    <location>
        <begin position="1165"/>
        <end position="1184"/>
    </location>
</feature>
<sequence length="1184" mass="137138">MSTEVWYIPETGEWFLDYDQYLSRMDYYNIKKFVCETSGNSNFTFFEALKVEQNEMSMMEARFPEPVKEPILRYVSFSTTPRIDALVDEVYAKFKDDFFPGDQVVVKTDAGDKVHGIVREKARFNAITLPDGTVKEGYCSYRVLLQNNEEVTVNSISQIDRERNTFTKWYVKAFLKMSLTRSTKLGSPWVLKDSVAKKYRISLEYPDHLKQFEHPKDSLRKATLTNKVKVNEHIFDNLKETPPTANEQENGFTLQLWKQKWYDALKHCTVYFQDTPESDADPEIKQKILTLFQYSSVKVLDKFDPKTVNFLVTSIPYSPKAAYTPDNIFYHVLNNKIKVWHYEKCFRFFKSLNITYRKIMTAQTQMDENSASPDMASPNPHNGYVDILPAPGSRPQATTPLDSRSSTPINVFSGSKFRPPGLIDDLKLPFRGVSKSRPKIIKLPGVQDSSDILESWIFLNMYAKALVIDNFTFDDYFAALRWEDEVTVCPLLMEIYCGMFKAFMDGRRRILVTLPKENVFDNGDDDDKLNDDDQPDDDGSEIKTESPKALAQEEDEKTELTHEENEAEEVIINHNAYSFLRYKNRPWEDRLATRQFKEGNWLMVLIGIMATVEFLPEYKADINRIFEVLAPAEEASTAETLQHNYFKKLSAEDRAKTIAILMSLLLNGTVVRSHIDKCLDDATGLRRDRLELIKEFKVVMDQAIVIQKNIIETLKPITTAQIKNWNYDPEKTQELIEQKKKVSRLGFSYLPPEPTTLEKAVCAGNPDFMKLIKQRVEKVKEIDEMKQKRRNLEKSLNEIDCQRICYIGRDRFYNRYWWFEKNGLPNLSSASHHDEEEEDGADMSDAGSEYEEESYLMGRLWIQGPGDEDRKVFLKFDDDQLNKWNEIVHVPLGNASNCKEDGAHPTGKPGDVADVADPNVKEEEQEKESMIDPHFDEAAKSLFGFKFDNGEVRDEKGFVVVDKYGSTIERQFSPMERKILEEGSYILVSSSDWGYLERPEQIEELLRWLNIEGEREKHLRKRIVDLQDQITNSLSSRVKTIGIGCKSEDEVKFEKVIAETEISDDEEGPDEEDGSQGETGGNKASTRSEAKKRKREDDEVLMPKRTRRGGQRDLEKQMMKERQEKLDRLEHAKKMLHSLRTDRNRQNLLSWVNSRAVETYGYSHYDGPKVAAKSIGRSRKKTRR</sequence>
<evidence type="ECO:0000256" key="1">
    <source>
        <dbReference type="ARBA" id="ARBA00004123"/>
    </source>
</evidence>
<dbReference type="Proteomes" id="UP000788993">
    <property type="component" value="Unassembled WGS sequence"/>
</dbReference>
<evidence type="ECO:0008006" key="10">
    <source>
        <dbReference type="Google" id="ProtNLM"/>
    </source>
</evidence>
<dbReference type="PROSITE" id="PS51136">
    <property type="entry name" value="WAC"/>
    <property type="match status" value="1"/>
</dbReference>
<reference evidence="8" key="2">
    <citation type="submission" date="2021-01" db="EMBL/GenBank/DDBJ databases">
        <authorList>
            <person name="Schikora-Tamarit M.A."/>
        </authorList>
    </citation>
    <scope>NUCLEOTIDE SEQUENCE</scope>
    <source>
        <strain evidence="8">NCAIM Y.01608</strain>
    </source>
</reference>
<keyword evidence="4" id="KW-0175">Coiled coil</keyword>
<dbReference type="GO" id="GO:0005634">
    <property type="term" value="C:nucleus"/>
    <property type="evidence" value="ECO:0007669"/>
    <property type="project" value="UniProtKB-SubCell"/>
</dbReference>
<feature type="region of interest" description="Disordered" evidence="5">
    <location>
        <begin position="895"/>
        <end position="915"/>
    </location>
</feature>
<feature type="compositionally biased region" description="Basic and acidic residues" evidence="5">
    <location>
        <begin position="1110"/>
        <end position="1121"/>
    </location>
</feature>
<dbReference type="InterPro" id="IPR036420">
    <property type="entry name" value="BRCT_dom_sf"/>
</dbReference>
<dbReference type="PROSITE" id="PS50827">
    <property type="entry name" value="DDT"/>
    <property type="match status" value="1"/>
</dbReference>
<feature type="compositionally biased region" description="Acidic residues" evidence="5">
    <location>
        <begin position="835"/>
        <end position="849"/>
    </location>
</feature>
<dbReference type="AlphaFoldDB" id="A0A9P8PDK0"/>
<feature type="compositionally biased region" description="Acidic residues" evidence="5">
    <location>
        <begin position="1061"/>
        <end position="1075"/>
    </location>
</feature>
<dbReference type="PANTHER" id="PTHR32075:SF6">
    <property type="entry name" value="ISWI CHROMATIN-REMODELING COMPLEX SUBUNIT YPL216W-RELATED"/>
    <property type="match status" value="1"/>
</dbReference>
<protein>
    <recommendedName>
        <fullName evidence="10">WAC domain-containing protein</fullName>
    </recommendedName>
</protein>
<evidence type="ECO:0000259" key="7">
    <source>
        <dbReference type="PROSITE" id="PS51136"/>
    </source>
</evidence>
<keyword evidence="2 3" id="KW-0539">Nucleus</keyword>